<feature type="compositionally biased region" description="Basic and acidic residues" evidence="1">
    <location>
        <begin position="93"/>
        <end position="108"/>
    </location>
</feature>
<feature type="region of interest" description="Disordered" evidence="1">
    <location>
        <begin position="1"/>
        <end position="112"/>
    </location>
</feature>
<evidence type="ECO:0000313" key="2">
    <source>
        <dbReference type="EMBL" id="VDK18779.1"/>
    </source>
</evidence>
<protein>
    <submittedName>
        <fullName evidence="4">Dentin sialophosphoprotein-like</fullName>
    </submittedName>
</protein>
<dbReference type="EMBL" id="UYRR01001555">
    <property type="protein sequence ID" value="VDK18779.1"/>
    <property type="molecule type" value="Genomic_DNA"/>
</dbReference>
<feature type="compositionally biased region" description="Polar residues" evidence="1">
    <location>
        <begin position="419"/>
        <end position="428"/>
    </location>
</feature>
<evidence type="ECO:0000256" key="1">
    <source>
        <dbReference type="SAM" id="MobiDB-lite"/>
    </source>
</evidence>
<feature type="region of interest" description="Disordered" evidence="1">
    <location>
        <begin position="233"/>
        <end position="265"/>
    </location>
</feature>
<feature type="region of interest" description="Disordered" evidence="1">
    <location>
        <begin position="293"/>
        <end position="324"/>
    </location>
</feature>
<feature type="compositionally biased region" description="Polar residues" evidence="1">
    <location>
        <begin position="300"/>
        <end position="314"/>
    </location>
</feature>
<name>A0A0M3J220_ANISI</name>
<gene>
    <name evidence="2" type="ORF">ASIM_LOCUS1454</name>
</gene>
<reference evidence="4" key="1">
    <citation type="submission" date="2017-02" db="UniProtKB">
        <authorList>
            <consortium name="WormBaseParasite"/>
        </authorList>
    </citation>
    <scope>IDENTIFICATION</scope>
</reference>
<dbReference type="AlphaFoldDB" id="A0A0M3J220"/>
<feature type="compositionally biased region" description="Basic and acidic residues" evidence="1">
    <location>
        <begin position="67"/>
        <end position="82"/>
    </location>
</feature>
<feature type="compositionally biased region" description="Basic and acidic residues" evidence="1">
    <location>
        <begin position="447"/>
        <end position="459"/>
    </location>
</feature>
<sequence>MVQSEMIEKRKAEKMLRSKKKSSNENEVNRESDATLSSDEEMSSSTAETSSLMKSNTAKSDYLLLNKKSEDAKRHSEDHRMQQSDSDGVMSLADDHLGGEDAGRRDEPSNVQEVDEYQCVCESRLSLWRRFSEVEPLLEMPNKPLNVADVPSSSLTSHPEMDKSNHEQTPPIASSSVLEQDLFLSPSKATLDDSLGLSLSPSVSVDSLLSPDNTLNCVQDRILSESLLVDEMPSSRRDVVASSSDELRSHRRRTQSSCGQQREECSDDQIKLRSRSISIAVVSGRDYKRTASWEIPEGSHSPSLTSYQKSTLSRSAERNEKLKREEKSVLTRSLLFKKHQRLLSYSGTRSQEMIRTEHSHLQRRTMSCSIEDESPMKVPVSPAKKSRTRRYSLRSVHEYRSESTITSLQPSSPIKALPSNISALSPSSMKKVVTDEENNERMSSAESKNDKQELCEDVTRTLNGSDDDDVTTLSTLSPSTNEVMNDEHNNEKMSTTKSKSEKQGLCDEVAHLSPSVESPKTLNGPDDDGVRNVSILSSKCIDIT</sequence>
<keyword evidence="3" id="KW-1185">Reference proteome</keyword>
<evidence type="ECO:0000313" key="4">
    <source>
        <dbReference type="WBParaSite" id="ASIM_0000157501-mRNA-1"/>
    </source>
</evidence>
<feature type="region of interest" description="Disordered" evidence="1">
    <location>
        <begin position="143"/>
        <end position="172"/>
    </location>
</feature>
<reference evidence="2 3" key="2">
    <citation type="submission" date="2018-11" db="EMBL/GenBank/DDBJ databases">
        <authorList>
            <consortium name="Pathogen Informatics"/>
        </authorList>
    </citation>
    <scope>NUCLEOTIDE SEQUENCE [LARGE SCALE GENOMIC DNA]</scope>
</reference>
<proteinExistence type="predicted"/>
<feature type="compositionally biased region" description="Polar residues" evidence="1">
    <location>
        <begin position="402"/>
        <end position="412"/>
    </location>
</feature>
<evidence type="ECO:0000313" key="3">
    <source>
        <dbReference type="Proteomes" id="UP000267096"/>
    </source>
</evidence>
<feature type="compositionally biased region" description="Basic and acidic residues" evidence="1">
    <location>
        <begin position="1"/>
        <end position="33"/>
    </location>
</feature>
<dbReference type="Proteomes" id="UP000267096">
    <property type="component" value="Unassembled WGS sequence"/>
</dbReference>
<feature type="compositionally biased region" description="Low complexity" evidence="1">
    <location>
        <begin position="471"/>
        <end position="480"/>
    </location>
</feature>
<feature type="region of interest" description="Disordered" evidence="1">
    <location>
        <begin position="402"/>
        <end position="504"/>
    </location>
</feature>
<feature type="compositionally biased region" description="Low complexity" evidence="1">
    <location>
        <begin position="43"/>
        <end position="55"/>
    </location>
</feature>
<organism evidence="4">
    <name type="scientific">Anisakis simplex</name>
    <name type="common">Herring worm</name>
    <dbReference type="NCBI Taxonomy" id="6269"/>
    <lineage>
        <taxon>Eukaryota</taxon>
        <taxon>Metazoa</taxon>
        <taxon>Ecdysozoa</taxon>
        <taxon>Nematoda</taxon>
        <taxon>Chromadorea</taxon>
        <taxon>Rhabditida</taxon>
        <taxon>Spirurina</taxon>
        <taxon>Ascaridomorpha</taxon>
        <taxon>Ascaridoidea</taxon>
        <taxon>Anisakidae</taxon>
        <taxon>Anisakis</taxon>
        <taxon>Anisakis simplex complex</taxon>
    </lineage>
</organism>
<feature type="compositionally biased region" description="Basic and acidic residues" evidence="1">
    <location>
        <begin position="315"/>
        <end position="324"/>
    </location>
</feature>
<accession>A0A0M3J220</accession>
<dbReference type="WBParaSite" id="ASIM_0000157501-mRNA-1">
    <property type="protein sequence ID" value="ASIM_0000157501-mRNA-1"/>
    <property type="gene ID" value="ASIM_0000157501"/>
</dbReference>